<name>A0A0K2Y8A8_HELHE</name>
<dbReference type="EMBL" id="CDMK01000001">
    <property type="protein sequence ID" value="CRI33924.1"/>
    <property type="molecule type" value="Genomic_DNA"/>
</dbReference>
<proteinExistence type="predicted"/>
<gene>
    <name evidence="1" type="ORF">HHE01_16100</name>
</gene>
<evidence type="ECO:0000313" key="2">
    <source>
        <dbReference type="Proteomes" id="UP000046090"/>
    </source>
</evidence>
<sequence>MCLLLLDETKSKGIVAQFSKWKGVGVLDWFVFVKYLKQGLLNV</sequence>
<keyword evidence="2" id="KW-1185">Reference proteome</keyword>
<evidence type="ECO:0000313" key="1">
    <source>
        <dbReference type="EMBL" id="CRI33924.1"/>
    </source>
</evidence>
<dbReference type="Proteomes" id="UP000046090">
    <property type="component" value="Unassembled WGS sequence"/>
</dbReference>
<protein>
    <submittedName>
        <fullName evidence="1">Uncharacterized protein</fullName>
    </submittedName>
</protein>
<organism evidence="1 2">
    <name type="scientific">Helicobacter heilmannii</name>
    <dbReference type="NCBI Taxonomy" id="35817"/>
    <lineage>
        <taxon>Bacteria</taxon>
        <taxon>Pseudomonadati</taxon>
        <taxon>Campylobacterota</taxon>
        <taxon>Epsilonproteobacteria</taxon>
        <taxon>Campylobacterales</taxon>
        <taxon>Helicobacteraceae</taxon>
        <taxon>Helicobacter</taxon>
    </lineage>
</organism>
<reference evidence="2" key="1">
    <citation type="submission" date="2014-12" db="EMBL/GenBank/DDBJ databases">
        <authorList>
            <person name="Smet A."/>
        </authorList>
    </citation>
    <scope>NUCLEOTIDE SEQUENCE [LARGE SCALE GENOMIC DNA]</scope>
</reference>
<accession>A0A0K2Y8A8</accession>
<dbReference type="AlphaFoldDB" id="A0A0K2Y8A8"/>